<reference evidence="1 2" key="1">
    <citation type="submission" date="2021-07" db="EMBL/GenBank/DDBJ databases">
        <title>A novel Jannaschia species isolated from marine dinoflagellate Ceratoperidinium margalefii.</title>
        <authorList>
            <person name="Jiang Y."/>
            <person name="Li Z."/>
        </authorList>
    </citation>
    <scope>NUCLEOTIDE SEQUENCE [LARGE SCALE GENOMIC DNA]</scope>
    <source>
        <strain evidence="1 2">J12C1-MA-4</strain>
    </source>
</reference>
<evidence type="ECO:0000313" key="1">
    <source>
        <dbReference type="EMBL" id="QXT40498.1"/>
    </source>
</evidence>
<dbReference type="KEGG" id="gce:KYE46_04435"/>
<organism evidence="1 2">
    <name type="scientific">Gymnodinialimonas ceratoperidinii</name>
    <dbReference type="NCBI Taxonomy" id="2856823"/>
    <lineage>
        <taxon>Bacteria</taxon>
        <taxon>Pseudomonadati</taxon>
        <taxon>Pseudomonadota</taxon>
        <taxon>Alphaproteobacteria</taxon>
        <taxon>Rhodobacterales</taxon>
        <taxon>Paracoccaceae</taxon>
        <taxon>Gymnodinialimonas</taxon>
    </lineage>
</organism>
<dbReference type="EMBL" id="CP079194">
    <property type="protein sequence ID" value="QXT40498.1"/>
    <property type="molecule type" value="Genomic_DNA"/>
</dbReference>
<keyword evidence="2" id="KW-1185">Reference proteome</keyword>
<dbReference type="RefSeq" id="WP_219003741.1">
    <property type="nucleotide sequence ID" value="NZ_CP079194.1"/>
</dbReference>
<dbReference type="Proteomes" id="UP000825009">
    <property type="component" value="Chromosome"/>
</dbReference>
<protein>
    <submittedName>
        <fullName evidence="1">Uncharacterized protein</fullName>
    </submittedName>
</protein>
<name>A0A8F6TXX6_9RHOB</name>
<sequence length="143" mass="15686">MSRVWRITKDDPADLGFATSACTYEAVTMAEFRAWAERVVMTTPDADLPSYMIDYMTGPSIESGAFKHRTTGPGGFTPYDPLLDKRAHAKALTGIGHRRGVVQQPEADAWVSKEDALDALEAHPVVADRFLEVFDTLQIGAAQ</sequence>
<evidence type="ECO:0000313" key="2">
    <source>
        <dbReference type="Proteomes" id="UP000825009"/>
    </source>
</evidence>
<dbReference type="AlphaFoldDB" id="A0A8F6TXX6"/>
<proteinExistence type="predicted"/>
<accession>A0A8F6TXX6</accession>
<gene>
    <name evidence="1" type="ORF">KYE46_04435</name>
</gene>